<dbReference type="EMBL" id="ML120388">
    <property type="protein sequence ID" value="RPA99359.1"/>
    <property type="molecule type" value="Genomic_DNA"/>
</dbReference>
<protein>
    <submittedName>
        <fullName evidence="1">Uncharacterized protein</fullName>
    </submittedName>
</protein>
<evidence type="ECO:0000313" key="1">
    <source>
        <dbReference type="EMBL" id="RPA99359.1"/>
    </source>
</evidence>
<dbReference type="Proteomes" id="UP000276215">
    <property type="component" value="Unassembled WGS sequence"/>
</dbReference>
<dbReference type="AlphaFoldDB" id="A0A3N4JM92"/>
<feature type="non-terminal residue" evidence="1">
    <location>
        <position position="185"/>
    </location>
</feature>
<organism evidence="1 2">
    <name type="scientific">Choiromyces venosus 120613-1</name>
    <dbReference type="NCBI Taxonomy" id="1336337"/>
    <lineage>
        <taxon>Eukaryota</taxon>
        <taxon>Fungi</taxon>
        <taxon>Dikarya</taxon>
        <taxon>Ascomycota</taxon>
        <taxon>Pezizomycotina</taxon>
        <taxon>Pezizomycetes</taxon>
        <taxon>Pezizales</taxon>
        <taxon>Tuberaceae</taxon>
        <taxon>Choiromyces</taxon>
    </lineage>
</organism>
<accession>A0A3N4JM92</accession>
<proteinExistence type="predicted"/>
<evidence type="ECO:0000313" key="2">
    <source>
        <dbReference type="Proteomes" id="UP000276215"/>
    </source>
</evidence>
<feature type="non-terminal residue" evidence="1">
    <location>
        <position position="1"/>
    </location>
</feature>
<dbReference type="STRING" id="1336337.A0A3N4JM92"/>
<dbReference type="Pfam" id="PF18759">
    <property type="entry name" value="Plavaka"/>
    <property type="match status" value="1"/>
</dbReference>
<reference evidence="1 2" key="1">
    <citation type="journal article" date="2018" name="Nat. Ecol. Evol.">
        <title>Pezizomycetes genomes reveal the molecular basis of ectomycorrhizal truffle lifestyle.</title>
        <authorList>
            <person name="Murat C."/>
            <person name="Payen T."/>
            <person name="Noel B."/>
            <person name="Kuo A."/>
            <person name="Morin E."/>
            <person name="Chen J."/>
            <person name="Kohler A."/>
            <person name="Krizsan K."/>
            <person name="Balestrini R."/>
            <person name="Da Silva C."/>
            <person name="Montanini B."/>
            <person name="Hainaut M."/>
            <person name="Levati E."/>
            <person name="Barry K.W."/>
            <person name="Belfiori B."/>
            <person name="Cichocki N."/>
            <person name="Clum A."/>
            <person name="Dockter R.B."/>
            <person name="Fauchery L."/>
            <person name="Guy J."/>
            <person name="Iotti M."/>
            <person name="Le Tacon F."/>
            <person name="Lindquist E.A."/>
            <person name="Lipzen A."/>
            <person name="Malagnac F."/>
            <person name="Mello A."/>
            <person name="Molinier V."/>
            <person name="Miyauchi S."/>
            <person name="Poulain J."/>
            <person name="Riccioni C."/>
            <person name="Rubini A."/>
            <person name="Sitrit Y."/>
            <person name="Splivallo R."/>
            <person name="Traeger S."/>
            <person name="Wang M."/>
            <person name="Zifcakova L."/>
            <person name="Wipf D."/>
            <person name="Zambonelli A."/>
            <person name="Paolocci F."/>
            <person name="Nowrousian M."/>
            <person name="Ottonello S."/>
            <person name="Baldrian P."/>
            <person name="Spatafora J.W."/>
            <person name="Henrissat B."/>
            <person name="Nagy L.G."/>
            <person name="Aury J.M."/>
            <person name="Wincker P."/>
            <person name="Grigoriev I.V."/>
            <person name="Bonfante P."/>
            <person name="Martin F.M."/>
        </authorList>
    </citation>
    <scope>NUCLEOTIDE SEQUENCE [LARGE SCALE GENOMIC DNA]</scope>
    <source>
        <strain evidence="1 2">120613-1</strain>
    </source>
</reference>
<keyword evidence="2" id="KW-1185">Reference proteome</keyword>
<sequence length="185" mass="20712">LIRQVAYRADMVYAPVCEYDSSGDQLYSEMHTADWWWEVQQALPTGSTVVPIIRLSDQTHLTNFLGDKKAWPVYVTIGNILSRTRNSPTKMPILLLALLPVPPKFTRESACADKLQRQINADALRAVFDLALAPLVKIAQDGVVMDCAHGKRRLCYPILSAWIADHTEHTVLHGITNKSCPNCEV</sequence>
<dbReference type="InterPro" id="IPR041078">
    <property type="entry name" value="Plavaka"/>
</dbReference>
<name>A0A3N4JM92_9PEZI</name>
<gene>
    <name evidence="1" type="ORF">L873DRAFT_1643819</name>
</gene>
<dbReference type="OrthoDB" id="5322288at2759"/>